<dbReference type="Proteomes" id="UP000003586">
    <property type="component" value="Chromosome"/>
</dbReference>
<evidence type="ECO:0000313" key="3">
    <source>
        <dbReference type="Proteomes" id="UP000003586"/>
    </source>
</evidence>
<sequence length="32" mass="3922">MVEDNFFFYPAPILFGIKFDLLYIIDYQPYNN</sequence>
<proteinExistence type="predicted"/>
<protein>
    <submittedName>
        <fullName evidence="2">Uncharacterized protein</fullName>
    </submittedName>
</protein>
<gene>
    <name evidence="2" type="ORF">NIASO_21030</name>
</gene>
<feature type="transmembrane region" description="Helical" evidence="1">
    <location>
        <begin position="6"/>
        <end position="25"/>
    </location>
</feature>
<evidence type="ECO:0000256" key="1">
    <source>
        <dbReference type="SAM" id="Phobius"/>
    </source>
</evidence>
<accession>W0F9G8</accession>
<keyword evidence="1" id="KW-0472">Membrane</keyword>
<keyword evidence="1" id="KW-0812">Transmembrane</keyword>
<name>W0F9G8_9BACT</name>
<dbReference type="AlphaFoldDB" id="W0F9G8"/>
<keyword evidence="3" id="KW-1185">Reference proteome</keyword>
<dbReference type="KEGG" id="nso:NIASO_21030"/>
<dbReference type="HOGENOM" id="CLU_3390451_0_0_10"/>
<evidence type="ECO:0000313" key="2">
    <source>
        <dbReference type="EMBL" id="AHF18124.1"/>
    </source>
</evidence>
<dbReference type="EMBL" id="CP007035">
    <property type="protein sequence ID" value="AHF18124.1"/>
    <property type="molecule type" value="Genomic_DNA"/>
</dbReference>
<keyword evidence="1" id="KW-1133">Transmembrane helix</keyword>
<organism evidence="2 3">
    <name type="scientific">Niabella soli DSM 19437</name>
    <dbReference type="NCBI Taxonomy" id="929713"/>
    <lineage>
        <taxon>Bacteria</taxon>
        <taxon>Pseudomonadati</taxon>
        <taxon>Bacteroidota</taxon>
        <taxon>Chitinophagia</taxon>
        <taxon>Chitinophagales</taxon>
        <taxon>Chitinophagaceae</taxon>
        <taxon>Niabella</taxon>
    </lineage>
</organism>
<reference evidence="2 3" key="1">
    <citation type="submission" date="2013-12" db="EMBL/GenBank/DDBJ databases">
        <authorList>
            <consortium name="DOE Joint Genome Institute"/>
            <person name="Eisen J."/>
            <person name="Huntemann M."/>
            <person name="Han J."/>
            <person name="Chen A."/>
            <person name="Kyrpides N."/>
            <person name="Mavromatis K."/>
            <person name="Markowitz V."/>
            <person name="Palaniappan K."/>
            <person name="Ivanova N."/>
            <person name="Schaumberg A."/>
            <person name="Pati A."/>
            <person name="Liolios K."/>
            <person name="Nordberg H.P."/>
            <person name="Cantor M.N."/>
            <person name="Hua S.X."/>
            <person name="Woyke T."/>
        </authorList>
    </citation>
    <scope>NUCLEOTIDE SEQUENCE [LARGE SCALE GENOMIC DNA]</scope>
    <source>
        <strain evidence="3">DSM 19437</strain>
    </source>
</reference>